<dbReference type="CDD" id="cd06849">
    <property type="entry name" value="lipoyl_domain"/>
    <property type="match status" value="1"/>
</dbReference>
<dbReference type="RefSeq" id="WP_021003781.1">
    <property type="nucleotide sequence ID" value="NC_022234.1"/>
</dbReference>
<evidence type="ECO:0000313" key="3">
    <source>
        <dbReference type="Proteomes" id="UP000016223"/>
    </source>
</evidence>
<dbReference type="KEGG" id="vpd:VAPA_2c03920"/>
<dbReference type="Pfam" id="PF00364">
    <property type="entry name" value="Biotin_lipoyl"/>
    <property type="match status" value="1"/>
</dbReference>
<dbReference type="InterPro" id="IPR000089">
    <property type="entry name" value="Biotin_lipoyl"/>
</dbReference>
<protein>
    <submittedName>
        <fullName evidence="2">Biotin/lipoyl attachment domain-containing protein</fullName>
    </submittedName>
</protein>
<evidence type="ECO:0000259" key="1">
    <source>
        <dbReference type="Pfam" id="PF00364"/>
    </source>
</evidence>
<evidence type="ECO:0000313" key="2">
    <source>
        <dbReference type="EMBL" id="AGU52952.1"/>
    </source>
</evidence>
<gene>
    <name evidence="2" type="ORF">VAPA_2c03920</name>
</gene>
<dbReference type="Proteomes" id="UP000016223">
    <property type="component" value="Chromosome 2"/>
</dbReference>
<dbReference type="EMBL" id="CP003912">
    <property type="protein sequence ID" value="AGU52952.1"/>
    <property type="molecule type" value="Genomic_DNA"/>
</dbReference>
<dbReference type="PATRIC" id="fig|1246301.3.peg.5914"/>
<proteinExistence type="predicted"/>
<feature type="domain" description="Lipoyl-binding" evidence="1">
    <location>
        <begin position="20"/>
        <end position="78"/>
    </location>
</feature>
<dbReference type="HOGENOM" id="CLU_016733_7_7_4"/>
<dbReference type="Gene3D" id="2.40.50.100">
    <property type="match status" value="1"/>
</dbReference>
<sequence length="82" mass="8855">MSEVILDPARWESMEAGDAAFIESWLACEGDRVHAGQVLARAMLVQQNVDIEAPHDGVLEQICVAAGDSFGRGDVLARVVNF</sequence>
<dbReference type="InterPro" id="IPR011053">
    <property type="entry name" value="Single_hybrid_motif"/>
</dbReference>
<name>T1XJ78_VARPD</name>
<organism evidence="2 3">
    <name type="scientific">Variovorax paradoxus B4</name>
    <dbReference type="NCBI Taxonomy" id="1246301"/>
    <lineage>
        <taxon>Bacteria</taxon>
        <taxon>Pseudomonadati</taxon>
        <taxon>Pseudomonadota</taxon>
        <taxon>Betaproteobacteria</taxon>
        <taxon>Burkholderiales</taxon>
        <taxon>Comamonadaceae</taxon>
        <taxon>Variovorax</taxon>
    </lineage>
</organism>
<reference evidence="2 3" key="1">
    <citation type="submission" date="2012-10" db="EMBL/GenBank/DDBJ databases">
        <title>Genome sequence of Variovorax paradoxus B4.</title>
        <authorList>
            <person name="Schuldes J."/>
            <person name="Brandt U."/>
            <person name="Hiessl S."/>
            <person name="Wuebbeler J.H."/>
            <person name="Thuermer A."/>
            <person name="Steinbuechel A."/>
            <person name="Daniel R."/>
        </authorList>
    </citation>
    <scope>NUCLEOTIDE SEQUENCE [LARGE SCALE GENOMIC DNA]</scope>
    <source>
        <strain evidence="2 3">B4</strain>
    </source>
</reference>
<dbReference type="AlphaFoldDB" id="T1XJ78"/>
<accession>T1XJ78</accession>
<dbReference type="SUPFAM" id="SSF51230">
    <property type="entry name" value="Single hybrid motif"/>
    <property type="match status" value="1"/>
</dbReference>